<evidence type="ECO:0000256" key="1">
    <source>
        <dbReference type="SAM" id="Phobius"/>
    </source>
</evidence>
<keyword evidence="4" id="KW-1185">Reference proteome</keyword>
<dbReference type="EMBL" id="CP067425">
    <property type="protein sequence ID" value="QQP94035.1"/>
    <property type="molecule type" value="Genomic_DNA"/>
</dbReference>
<dbReference type="Proteomes" id="UP000595197">
    <property type="component" value="Plasmid pTT6-5"/>
</dbReference>
<feature type="signal peptide" evidence="2">
    <location>
        <begin position="1"/>
        <end position="20"/>
    </location>
</feature>
<keyword evidence="1" id="KW-1133">Transmembrane helix</keyword>
<organism evidence="3 4">
    <name type="scientific">Skermanella cutis</name>
    <dbReference type="NCBI Taxonomy" id="2775420"/>
    <lineage>
        <taxon>Bacteria</taxon>
        <taxon>Pseudomonadati</taxon>
        <taxon>Pseudomonadota</taxon>
        <taxon>Alphaproteobacteria</taxon>
        <taxon>Rhodospirillales</taxon>
        <taxon>Azospirillaceae</taxon>
        <taxon>Skermanella</taxon>
    </lineage>
</organism>
<name>A0ABX7BI19_9PROT</name>
<protein>
    <submittedName>
        <fullName evidence="3">Uncharacterized protein</fullName>
    </submittedName>
</protein>
<gene>
    <name evidence="3" type="ORF">IGS68_35075</name>
</gene>
<geneLocation type="plasmid" evidence="3 4">
    <name>pTT6-5</name>
</geneLocation>
<keyword evidence="3" id="KW-0614">Plasmid</keyword>
<evidence type="ECO:0000256" key="2">
    <source>
        <dbReference type="SAM" id="SignalP"/>
    </source>
</evidence>
<reference evidence="3" key="1">
    <citation type="submission" date="2021-02" db="EMBL/GenBank/DDBJ databases">
        <title>Skermanella TT6 skin isolate.</title>
        <authorList>
            <person name="Lee K."/>
            <person name="Ganzorig M."/>
        </authorList>
    </citation>
    <scope>NUCLEOTIDE SEQUENCE</scope>
    <source>
        <strain evidence="3">TT6</strain>
    </source>
</reference>
<keyword evidence="1" id="KW-0812">Transmembrane</keyword>
<keyword evidence="2" id="KW-0732">Signal</keyword>
<evidence type="ECO:0000313" key="3">
    <source>
        <dbReference type="EMBL" id="QQP94035.1"/>
    </source>
</evidence>
<evidence type="ECO:0000313" key="4">
    <source>
        <dbReference type="Proteomes" id="UP000595197"/>
    </source>
</evidence>
<accession>A0ABX7BI19</accession>
<keyword evidence="1" id="KW-0472">Membrane</keyword>
<dbReference type="RefSeq" id="WP_201083930.1">
    <property type="nucleotide sequence ID" value="NZ_CP067425.2"/>
</dbReference>
<sequence length="61" mass="6320">MQFVALIAITAIALSPIAHAMGMVSDLVASVGFYGGLAALAFGLGTLLDDWISRLEQQAGR</sequence>
<proteinExistence type="predicted"/>
<feature type="chain" id="PRO_5045815834" evidence="2">
    <location>
        <begin position="21"/>
        <end position="61"/>
    </location>
</feature>
<feature type="transmembrane region" description="Helical" evidence="1">
    <location>
        <begin position="30"/>
        <end position="48"/>
    </location>
</feature>